<organism evidence="1 2">
    <name type="scientific">Saccharococcus thermophilus</name>
    <dbReference type="NCBI Taxonomy" id="29396"/>
    <lineage>
        <taxon>Bacteria</taxon>
        <taxon>Bacillati</taxon>
        <taxon>Bacillota</taxon>
        <taxon>Bacilli</taxon>
        <taxon>Bacillales</taxon>
        <taxon>Anoxybacillaceae</taxon>
        <taxon>Saccharococcus</taxon>
    </lineage>
</organism>
<dbReference type="Proteomes" id="UP000532769">
    <property type="component" value="Unassembled WGS sequence"/>
</dbReference>
<dbReference type="PANTHER" id="PTHR12993:SF30">
    <property type="entry name" value="N-ACETYL-ALPHA-D-GLUCOSAMINYL L-MALATE DEACETYLASE 1"/>
    <property type="match status" value="1"/>
</dbReference>
<name>A0A846MI48_9BACL</name>
<accession>A0A846MI48</accession>
<protein>
    <submittedName>
        <fullName evidence="1">Bacillithiol biosynthesis deacetylase BshB1</fullName>
    </submittedName>
</protein>
<gene>
    <name evidence="1" type="ORF">BDD39_001594</name>
</gene>
<dbReference type="Gene3D" id="3.40.50.10320">
    <property type="entry name" value="LmbE-like"/>
    <property type="match status" value="1"/>
</dbReference>
<dbReference type="InterPro" id="IPR024078">
    <property type="entry name" value="LmbE-like_dom_sf"/>
</dbReference>
<proteinExistence type="predicted"/>
<reference evidence="1 2" key="1">
    <citation type="submission" date="2020-03" db="EMBL/GenBank/DDBJ databases">
        <title>Genomic Encyclopedia of Archaeal and Bacterial Type Strains, Phase II (KMG-II): from individual species to whole genera.</title>
        <authorList>
            <person name="Goeker M."/>
        </authorList>
    </citation>
    <scope>NUCLEOTIDE SEQUENCE [LARGE SCALE GENOMIC DNA]</scope>
    <source>
        <strain evidence="1 2">DSM 4749</strain>
    </source>
</reference>
<dbReference type="GO" id="GO:0019213">
    <property type="term" value="F:deacetylase activity"/>
    <property type="evidence" value="ECO:0007669"/>
    <property type="project" value="InterPro"/>
</dbReference>
<dbReference type="AlphaFoldDB" id="A0A846MI48"/>
<dbReference type="PANTHER" id="PTHR12993">
    <property type="entry name" value="N-ACETYLGLUCOSAMINYL-PHOSPHATIDYLINOSITOL DE-N-ACETYLASE-RELATED"/>
    <property type="match status" value="1"/>
</dbReference>
<dbReference type="NCBIfam" id="TIGR04001">
    <property type="entry name" value="thiol_BshB1"/>
    <property type="match status" value="1"/>
</dbReference>
<evidence type="ECO:0000313" key="2">
    <source>
        <dbReference type="Proteomes" id="UP000532769"/>
    </source>
</evidence>
<sequence>MNNELHILAFGAHPDDVEIGMGGTIAKYAEKGYCIGICDLTFAELSSNGTVERRQQEANDAARILGVAARINLGLPDRGLHLTEEAVRSIVAVIRRYRPRVVFAPYWVDRHPDHGHCARLVEEAVFSAGIRRYKTEPDLPAHRVESVYYYMINTWDRPHFVIDISDTIEKKIASLRAYESQFTKTAGSVDTPLTNGYIETVESRERLFGKEVGVKFAEGFFTKKPILIHDLLGV</sequence>
<dbReference type="GO" id="GO:0016811">
    <property type="term" value="F:hydrolase activity, acting on carbon-nitrogen (but not peptide) bonds, in linear amides"/>
    <property type="evidence" value="ECO:0007669"/>
    <property type="project" value="TreeGrafter"/>
</dbReference>
<dbReference type="EMBL" id="JAASRS010000001">
    <property type="protein sequence ID" value="NIK15084.1"/>
    <property type="molecule type" value="Genomic_DNA"/>
</dbReference>
<evidence type="ECO:0000313" key="1">
    <source>
        <dbReference type="EMBL" id="NIK15084.1"/>
    </source>
</evidence>
<keyword evidence="2" id="KW-1185">Reference proteome</keyword>
<dbReference type="InterPro" id="IPR003737">
    <property type="entry name" value="GlcNAc_PI_deacetylase-related"/>
</dbReference>
<comment type="caution">
    <text evidence="1">The sequence shown here is derived from an EMBL/GenBank/DDBJ whole genome shotgun (WGS) entry which is preliminary data.</text>
</comment>
<dbReference type="InterPro" id="IPR023842">
    <property type="entry name" value="Bacillithiol_biosynth_BshB1"/>
</dbReference>
<dbReference type="GO" id="GO:0071793">
    <property type="term" value="P:bacillithiol biosynthetic process"/>
    <property type="evidence" value="ECO:0007669"/>
    <property type="project" value="InterPro"/>
</dbReference>
<dbReference type="RefSeq" id="WP_208404355.1">
    <property type="nucleotide sequence ID" value="NZ_JAASRS010000001.1"/>
</dbReference>
<dbReference type="Pfam" id="PF02585">
    <property type="entry name" value="PIG-L"/>
    <property type="match status" value="1"/>
</dbReference>
<dbReference type="SUPFAM" id="SSF102588">
    <property type="entry name" value="LmbE-like"/>
    <property type="match status" value="1"/>
</dbReference>